<dbReference type="Gene3D" id="1.20.58.520">
    <property type="entry name" value="Amidohydrolase"/>
    <property type="match status" value="1"/>
</dbReference>
<dbReference type="AlphaFoldDB" id="A0A1G7PZS5"/>
<dbReference type="InterPro" id="IPR051781">
    <property type="entry name" value="Metallo-dep_Hydrolase"/>
</dbReference>
<name>A0A1G7PZS5_9SPHN</name>
<dbReference type="Gene3D" id="3.40.50.10910">
    <property type="entry name" value="Amidohydrolase"/>
    <property type="match status" value="1"/>
</dbReference>
<dbReference type="RefSeq" id="WP_218570839.1">
    <property type="nucleotide sequence ID" value="NZ_FNBI01000007.1"/>
</dbReference>
<dbReference type="Proteomes" id="UP000323502">
    <property type="component" value="Unassembled WGS sequence"/>
</dbReference>
<dbReference type="EMBL" id="FNBI01000007">
    <property type="protein sequence ID" value="SDF91817.1"/>
    <property type="molecule type" value="Genomic_DNA"/>
</dbReference>
<accession>A0A1G7PZS5</accession>
<dbReference type="PANTHER" id="PTHR43135">
    <property type="entry name" value="ALPHA-D-RIBOSE 1-METHYLPHOSPHONATE 5-TRIPHOSPHATE DIPHOSPHATASE"/>
    <property type="match status" value="1"/>
</dbReference>
<sequence>MTRLLAFILAGVATPALSATTERLSVVRNGETIGSVVAVSDGRRVSVDYRVDDNGRGPKHREDIVLGPDGIPVSWNIVGTSLMGGPVVERFAWANGTATWTSQADQGSLSAAKPPLYVVNDTSPWANGIYARAALAAGGRSLDVLPGGKLKLARIRSTTIAGVSVTVYRLDGVDLRPSYVMLDKTGRLFAAFGDASVTIRAGLETRAADLMKLAASLESDRVRAISAKVAHRYDGPIRIRNVHIFDPVTGRRGPLSTIVVMRDAISAVLPGDGGPVPDGETAIEGDGGTVYPGLHDMHSHTTIDSGLFYLAAGVTTTRDMGNNNAFLQALLPAVEDGAISSPRIVPTGFIEGRSPYSARNGFVVATLDEGLKAVRWYADRNYFQIKLYNSMNPDLVKPLAEEAKRLGMGVTGHVPAFDSPDRVIRDGYNTIAHINQLMLGWVLDESKEDTRTPLRLTAMTRTPALDLSSGPVRNTIALMKANTVSLDTTAVTLERLMLSRARQVETADIDNLDHLPIGYQRYRKRTFVPLRNAGDDQAYHAAFDKMLDVMRLLHRNGIQLLPGTDDTTGFTLQREVELYTMAGMTPAEALKAATLDCETYLGRADRGGTIARGKLADLVLVAGDPSSNINAIKRPKMVMRGGTVYLPSEIYESLGIRPFASPPTIVPARPDLTNGGVGGSTGALFGWPRDDHDD</sequence>
<feature type="chain" id="PRO_5035180955" evidence="1">
    <location>
        <begin position="19"/>
        <end position="694"/>
    </location>
</feature>
<feature type="signal peptide" evidence="1">
    <location>
        <begin position="1"/>
        <end position="18"/>
    </location>
</feature>
<organism evidence="3 4">
    <name type="scientific">Sphingomonas carotinifaciens</name>
    <dbReference type="NCBI Taxonomy" id="1166323"/>
    <lineage>
        <taxon>Bacteria</taxon>
        <taxon>Pseudomonadati</taxon>
        <taxon>Pseudomonadota</taxon>
        <taxon>Alphaproteobacteria</taxon>
        <taxon>Sphingomonadales</taxon>
        <taxon>Sphingomonadaceae</taxon>
        <taxon>Sphingomonas</taxon>
    </lineage>
</organism>
<keyword evidence="1" id="KW-0732">Signal</keyword>
<evidence type="ECO:0000313" key="4">
    <source>
        <dbReference type="Proteomes" id="UP000323502"/>
    </source>
</evidence>
<dbReference type="InterPro" id="IPR006680">
    <property type="entry name" value="Amidohydro-rel"/>
</dbReference>
<dbReference type="Gene3D" id="2.30.40.10">
    <property type="entry name" value="Urease, subunit C, domain 1"/>
    <property type="match status" value="1"/>
</dbReference>
<evidence type="ECO:0000259" key="2">
    <source>
        <dbReference type="Pfam" id="PF01979"/>
    </source>
</evidence>
<dbReference type="PANTHER" id="PTHR43135:SF3">
    <property type="entry name" value="ALPHA-D-RIBOSE 1-METHYLPHOSPHONATE 5-TRIPHOSPHATE DIPHOSPHATASE"/>
    <property type="match status" value="1"/>
</dbReference>
<protein>
    <submittedName>
        <fullName evidence="3">Imidazolonepropionase</fullName>
    </submittedName>
</protein>
<dbReference type="GO" id="GO:0016810">
    <property type="term" value="F:hydrolase activity, acting on carbon-nitrogen (but not peptide) bonds"/>
    <property type="evidence" value="ECO:0007669"/>
    <property type="project" value="InterPro"/>
</dbReference>
<gene>
    <name evidence="3" type="ORF">SAMN05216557_107151</name>
</gene>
<keyword evidence="4" id="KW-1185">Reference proteome</keyword>
<dbReference type="Gene3D" id="3.30.110.90">
    <property type="entry name" value="Amidohydrolase"/>
    <property type="match status" value="1"/>
</dbReference>
<dbReference type="SUPFAM" id="SSF51556">
    <property type="entry name" value="Metallo-dependent hydrolases"/>
    <property type="match status" value="1"/>
</dbReference>
<proteinExistence type="predicted"/>
<dbReference type="InterPro" id="IPR011059">
    <property type="entry name" value="Metal-dep_hydrolase_composite"/>
</dbReference>
<feature type="domain" description="Amidohydrolase-related" evidence="2">
    <location>
        <begin position="310"/>
        <end position="643"/>
    </location>
</feature>
<evidence type="ECO:0000313" key="3">
    <source>
        <dbReference type="EMBL" id="SDF91817.1"/>
    </source>
</evidence>
<reference evidence="3 4" key="1">
    <citation type="submission" date="2016-10" db="EMBL/GenBank/DDBJ databases">
        <authorList>
            <person name="Varghese N."/>
            <person name="Submissions S."/>
        </authorList>
    </citation>
    <scope>NUCLEOTIDE SEQUENCE [LARGE SCALE GENOMIC DNA]</scope>
    <source>
        <strain evidence="3 4">S7-754</strain>
    </source>
</reference>
<dbReference type="InterPro" id="IPR032466">
    <property type="entry name" value="Metal_Hydrolase"/>
</dbReference>
<dbReference type="SUPFAM" id="SSF51338">
    <property type="entry name" value="Composite domain of metallo-dependent hydrolases"/>
    <property type="match status" value="1"/>
</dbReference>
<evidence type="ECO:0000256" key="1">
    <source>
        <dbReference type="SAM" id="SignalP"/>
    </source>
</evidence>
<dbReference type="Pfam" id="PF01979">
    <property type="entry name" value="Amidohydro_1"/>
    <property type="match status" value="1"/>
</dbReference>